<dbReference type="EMBL" id="JAACJO010000019">
    <property type="protein sequence ID" value="KAF5348531.1"/>
    <property type="molecule type" value="Genomic_DNA"/>
</dbReference>
<dbReference type="InterPro" id="IPR022237">
    <property type="entry name" value="PsiD-like"/>
</dbReference>
<dbReference type="OrthoDB" id="5973539at2759"/>
<evidence type="ECO:0000259" key="3">
    <source>
        <dbReference type="Pfam" id="PF12588"/>
    </source>
</evidence>
<dbReference type="Pfam" id="PF12588">
    <property type="entry name" value="PSDC"/>
    <property type="match status" value="1"/>
</dbReference>
<organism evidence="4 5">
    <name type="scientific">Leucocoprinus leucothites</name>
    <dbReference type="NCBI Taxonomy" id="201217"/>
    <lineage>
        <taxon>Eukaryota</taxon>
        <taxon>Fungi</taxon>
        <taxon>Dikarya</taxon>
        <taxon>Basidiomycota</taxon>
        <taxon>Agaricomycotina</taxon>
        <taxon>Agaricomycetes</taxon>
        <taxon>Agaricomycetidae</taxon>
        <taxon>Agaricales</taxon>
        <taxon>Agaricineae</taxon>
        <taxon>Agaricaceae</taxon>
        <taxon>Leucocoprinus</taxon>
    </lineage>
</organism>
<keyword evidence="2" id="KW-0456">Lyase</keyword>
<keyword evidence="1" id="KW-0210">Decarboxylase</keyword>
<evidence type="ECO:0000313" key="5">
    <source>
        <dbReference type="Proteomes" id="UP000559027"/>
    </source>
</evidence>
<evidence type="ECO:0000256" key="1">
    <source>
        <dbReference type="ARBA" id="ARBA00022793"/>
    </source>
</evidence>
<name>A0A8H5CUY8_9AGAR</name>
<gene>
    <name evidence="4" type="ORF">D9756_009542</name>
</gene>
<reference evidence="4 5" key="1">
    <citation type="journal article" date="2020" name="ISME J.">
        <title>Uncovering the hidden diversity of litter-decomposition mechanisms in mushroom-forming fungi.</title>
        <authorList>
            <person name="Floudas D."/>
            <person name="Bentzer J."/>
            <person name="Ahren D."/>
            <person name="Johansson T."/>
            <person name="Persson P."/>
            <person name="Tunlid A."/>
        </authorList>
    </citation>
    <scope>NUCLEOTIDE SEQUENCE [LARGE SCALE GENOMIC DNA]</scope>
    <source>
        <strain evidence="4 5">CBS 146.42</strain>
    </source>
</reference>
<dbReference type="Pfam" id="PF02666">
    <property type="entry name" value="PS_Dcarbxylase"/>
    <property type="match status" value="1"/>
</dbReference>
<accession>A0A8H5CUY8</accession>
<evidence type="ECO:0000256" key="2">
    <source>
        <dbReference type="ARBA" id="ARBA00023239"/>
    </source>
</evidence>
<protein>
    <recommendedName>
        <fullName evidence="3">L-tryptophan decarboxylase PsiD-like domain-containing protein</fullName>
    </recommendedName>
</protein>
<dbReference type="AlphaFoldDB" id="A0A8H5CUY8"/>
<dbReference type="PANTHER" id="PTHR10067">
    <property type="entry name" value="PHOSPHATIDYLSERINE DECARBOXYLASE"/>
    <property type="match status" value="1"/>
</dbReference>
<feature type="domain" description="L-tryptophan decarboxylase PsiD-like" evidence="3">
    <location>
        <begin position="1"/>
        <end position="60"/>
    </location>
</feature>
<dbReference type="GO" id="GO:0006646">
    <property type="term" value="P:phosphatidylethanolamine biosynthetic process"/>
    <property type="evidence" value="ECO:0007669"/>
    <property type="project" value="TreeGrafter"/>
</dbReference>
<dbReference type="GO" id="GO:0005739">
    <property type="term" value="C:mitochondrion"/>
    <property type="evidence" value="ECO:0007669"/>
    <property type="project" value="TreeGrafter"/>
</dbReference>
<dbReference type="PANTHER" id="PTHR10067:SF9">
    <property type="entry name" value="PHOSPHATIDYLSERINE DECARBOXYLASE FAMILY PROTEIN (AFU_ORTHOLOGUE AFUA_7G01730)"/>
    <property type="match status" value="1"/>
</dbReference>
<keyword evidence="5" id="KW-1185">Reference proteome</keyword>
<proteinExistence type="predicted"/>
<comment type="caution">
    <text evidence="4">The sequence shown here is derived from an EMBL/GenBank/DDBJ whole genome shotgun (WGS) entry which is preliminary data.</text>
</comment>
<dbReference type="InterPro" id="IPR003817">
    <property type="entry name" value="PS_Dcarbxylase"/>
</dbReference>
<dbReference type="Proteomes" id="UP000559027">
    <property type="component" value="Unassembled WGS sequence"/>
</dbReference>
<evidence type="ECO:0000313" key="4">
    <source>
        <dbReference type="EMBL" id="KAF5348531.1"/>
    </source>
</evidence>
<dbReference type="GO" id="GO:0004609">
    <property type="term" value="F:phosphatidylserine decarboxylase activity"/>
    <property type="evidence" value="ECO:0007669"/>
    <property type="project" value="InterPro"/>
</dbReference>
<sequence>MFNWPMCTTAGYRMFTNAQVNTHLKQILNTWAQFLSSIESCYTLTKADGGWFSQPALQAMPNFVEAFVCNPQEEYFGFKSWDDFFTRRFRSGMRPVDGKEDDRVITTPCESVPYNIAYNIKERDTFWIKGEPYSLRHMLYNDPRTSQFIGGTVFQGYVSEIDYHRWHSPVNGTIKKIVSVPGTYFAISPSLGFESSNDPDPLFEGYSQGYMANVATRMLIFILADNPDIGLMVFIAIGMVEVSSCEATVKEEERVKKGDQLGMFHFGGSSYVMLFRPETKIEFEESIKSGVESHSETKLLLNQRVGLIRST</sequence>